<accession>A0A0R1GWM8</accession>
<keyword evidence="4" id="KW-1185">Reference proteome</keyword>
<organism evidence="3 4">
    <name type="scientific">Amylolactobacillus amylotrophicus DSM 20534</name>
    <dbReference type="NCBI Taxonomy" id="1423722"/>
    <lineage>
        <taxon>Bacteria</taxon>
        <taxon>Bacillati</taxon>
        <taxon>Bacillota</taxon>
        <taxon>Bacilli</taxon>
        <taxon>Lactobacillales</taxon>
        <taxon>Lactobacillaceae</taxon>
        <taxon>Amylolactobacillus</taxon>
    </lineage>
</organism>
<dbReference type="SUPFAM" id="SSF56601">
    <property type="entry name" value="beta-lactamase/transpeptidase-like"/>
    <property type="match status" value="1"/>
</dbReference>
<dbReference type="AlphaFoldDB" id="A0A0R1GWM8"/>
<reference evidence="3 4" key="1">
    <citation type="journal article" date="2015" name="Genome Announc.">
        <title>Expanding the biotechnology potential of lactobacilli through comparative genomics of 213 strains and associated genera.</title>
        <authorList>
            <person name="Sun Z."/>
            <person name="Harris H.M."/>
            <person name="McCann A."/>
            <person name="Guo C."/>
            <person name="Argimon S."/>
            <person name="Zhang W."/>
            <person name="Yang X."/>
            <person name="Jeffery I.B."/>
            <person name="Cooney J.C."/>
            <person name="Kagawa T.F."/>
            <person name="Liu W."/>
            <person name="Song Y."/>
            <person name="Salvetti E."/>
            <person name="Wrobel A."/>
            <person name="Rasinkangas P."/>
            <person name="Parkhill J."/>
            <person name="Rea M.C."/>
            <person name="O'Sullivan O."/>
            <person name="Ritari J."/>
            <person name="Douillard F.P."/>
            <person name="Paul Ross R."/>
            <person name="Yang R."/>
            <person name="Briner A.E."/>
            <person name="Felis G.E."/>
            <person name="de Vos W.M."/>
            <person name="Barrangou R."/>
            <person name="Klaenhammer T.R."/>
            <person name="Caufield P.W."/>
            <person name="Cui Y."/>
            <person name="Zhang H."/>
            <person name="O'Toole P.W."/>
        </authorList>
    </citation>
    <scope>NUCLEOTIDE SEQUENCE [LARGE SCALE GENOMIC DNA]</scope>
    <source>
        <strain evidence="3 4">DSM 20534</strain>
    </source>
</reference>
<dbReference type="GO" id="GO:0016787">
    <property type="term" value="F:hydrolase activity"/>
    <property type="evidence" value="ECO:0007669"/>
    <property type="project" value="UniProtKB-KW"/>
</dbReference>
<dbReference type="InterPro" id="IPR001466">
    <property type="entry name" value="Beta-lactam-related"/>
</dbReference>
<dbReference type="Gene3D" id="3.40.710.10">
    <property type="entry name" value="DD-peptidase/beta-lactamase superfamily"/>
    <property type="match status" value="1"/>
</dbReference>
<dbReference type="PANTHER" id="PTHR43283">
    <property type="entry name" value="BETA-LACTAMASE-RELATED"/>
    <property type="match status" value="1"/>
</dbReference>
<evidence type="ECO:0000313" key="3">
    <source>
        <dbReference type="EMBL" id="KRK38678.1"/>
    </source>
</evidence>
<gene>
    <name evidence="3" type="ORF">FC62_GL000366</name>
</gene>
<name>A0A0R1GWM8_9LACO</name>
<dbReference type="Pfam" id="PF00144">
    <property type="entry name" value="Beta-lactamase"/>
    <property type="match status" value="1"/>
</dbReference>
<dbReference type="PATRIC" id="fig|1423722.3.peg.372"/>
<dbReference type="EMBL" id="AZCV01000001">
    <property type="protein sequence ID" value="KRK38678.1"/>
    <property type="molecule type" value="Genomic_DNA"/>
</dbReference>
<feature type="domain" description="Beta-lactamase-related" evidence="2">
    <location>
        <begin position="8"/>
        <end position="315"/>
    </location>
</feature>
<evidence type="ECO:0000256" key="1">
    <source>
        <dbReference type="ARBA" id="ARBA00022801"/>
    </source>
</evidence>
<keyword evidence="1" id="KW-0378">Hydrolase</keyword>
<dbReference type="RefSeq" id="WP_056946033.1">
    <property type="nucleotide sequence ID" value="NZ_AZCV01000001.1"/>
</dbReference>
<evidence type="ECO:0000313" key="4">
    <source>
        <dbReference type="Proteomes" id="UP000050909"/>
    </source>
</evidence>
<comment type="caution">
    <text evidence="3">The sequence shown here is derived from an EMBL/GenBank/DDBJ whole genome shotgun (WGS) entry which is preliminary data.</text>
</comment>
<dbReference type="InterPro" id="IPR050789">
    <property type="entry name" value="Diverse_Enzym_Activities"/>
</dbReference>
<sequence>MIEYFATQNLIEKMVTARIVPGVNYAFIKGQQVFTSTVGFSTWVPENVQLSPFAQYDLASLTKVLGTTTVFLQLYEEGQLNFSEPLQQFIPTFKDHRVRLSHLLTHTSGIRGYIEHRDELSARELIEAIINLPVTDEFDEKVRYSDTNFILLGLVLEVIFDKPVWQVITEQVIRPMHLQATTFYPDKKNSVPTTMREDGTLIQGVVHDPKAQVLKEHCGSAGLFSDLNDLVVMAQGYLGLNRDILPLHQETVAELFKPKTRPTMDFRSWGFDMVFDPIDQHAIILHTGYTGTLVVFDRLMRTGMILLTNRVHPSGNNQIFITARQKIIASFLDENKR</sequence>
<protein>
    <submittedName>
        <fullName evidence="3">Beta-lactamase</fullName>
    </submittedName>
</protein>
<dbReference type="PANTHER" id="PTHR43283:SF11">
    <property type="entry name" value="BETA-LACTAMASE-RELATED DOMAIN-CONTAINING PROTEIN"/>
    <property type="match status" value="1"/>
</dbReference>
<dbReference type="Proteomes" id="UP000050909">
    <property type="component" value="Unassembled WGS sequence"/>
</dbReference>
<evidence type="ECO:0000259" key="2">
    <source>
        <dbReference type="Pfam" id="PF00144"/>
    </source>
</evidence>
<dbReference type="InterPro" id="IPR012338">
    <property type="entry name" value="Beta-lactam/transpept-like"/>
</dbReference>
<proteinExistence type="predicted"/>